<dbReference type="Gene3D" id="2.60.120.460">
    <property type="entry name" value="YjbQ-like"/>
    <property type="match status" value="1"/>
</dbReference>
<evidence type="ECO:0008006" key="4">
    <source>
        <dbReference type="Google" id="ProtNLM"/>
    </source>
</evidence>
<dbReference type="PANTHER" id="PTHR30615:SF8">
    <property type="entry name" value="UPF0047 PROTEIN C4A8.02C"/>
    <property type="match status" value="1"/>
</dbReference>
<dbReference type="AlphaFoldDB" id="A0A0G0U3Q7"/>
<dbReference type="PANTHER" id="PTHR30615">
    <property type="entry name" value="UNCHARACTERIZED PROTEIN YJBQ-RELATED"/>
    <property type="match status" value="1"/>
</dbReference>
<dbReference type="InterPro" id="IPR001602">
    <property type="entry name" value="UPF0047_YjbQ-like"/>
</dbReference>
<organism evidence="2 3">
    <name type="scientific">Candidatus Daviesbacteria bacterium GW2011_GWA2_40_9</name>
    <dbReference type="NCBI Taxonomy" id="1618424"/>
    <lineage>
        <taxon>Bacteria</taxon>
        <taxon>Candidatus Daviesiibacteriota</taxon>
    </lineage>
</organism>
<dbReference type="InterPro" id="IPR035917">
    <property type="entry name" value="YjbQ-like_sf"/>
</dbReference>
<dbReference type="PIRSF" id="PIRSF004681">
    <property type="entry name" value="UCP004681"/>
    <property type="match status" value="1"/>
</dbReference>
<protein>
    <recommendedName>
        <fullName evidence="4">Secondary thiamine-phosphate synthase enzyme</fullName>
    </recommendedName>
</protein>
<evidence type="ECO:0000256" key="1">
    <source>
        <dbReference type="ARBA" id="ARBA00005534"/>
    </source>
</evidence>
<dbReference type="Pfam" id="PF01894">
    <property type="entry name" value="YjbQ"/>
    <property type="match status" value="1"/>
</dbReference>
<dbReference type="Proteomes" id="UP000034601">
    <property type="component" value="Unassembled WGS sequence"/>
</dbReference>
<dbReference type="EMBL" id="LCAB01000002">
    <property type="protein sequence ID" value="KKR83733.1"/>
    <property type="molecule type" value="Genomic_DNA"/>
</dbReference>
<sequence length="177" mass="20343">MKAFLKEIKFPSKEYAHFKNLTDEVKEAVKKSKVKQGIVVVNSKHTTLTVVIQEISEPNLLKDMLNFALHLVPTDRRAWQAKKEGFAYPTCDWTHRCQDNPFCNEIDEDYNAPSHIRSMLYGHPSVFIPIQDGKPVLGKYQEVAALEFDGRDGTGKNPIRQRTVQIWIYPVEGIEEL</sequence>
<comment type="caution">
    <text evidence="2">The sequence shown here is derived from an EMBL/GenBank/DDBJ whole genome shotgun (WGS) entry which is preliminary data.</text>
</comment>
<gene>
    <name evidence="2" type="ORF">UU29_C0002G0046</name>
</gene>
<proteinExistence type="inferred from homology"/>
<evidence type="ECO:0000313" key="2">
    <source>
        <dbReference type="EMBL" id="KKR83733.1"/>
    </source>
</evidence>
<comment type="similarity">
    <text evidence="1">Belongs to the UPF0047 family.</text>
</comment>
<accession>A0A0G0U3Q7</accession>
<evidence type="ECO:0000313" key="3">
    <source>
        <dbReference type="Proteomes" id="UP000034601"/>
    </source>
</evidence>
<dbReference type="SUPFAM" id="SSF111038">
    <property type="entry name" value="YjbQ-like"/>
    <property type="match status" value="1"/>
</dbReference>
<name>A0A0G0U3Q7_9BACT</name>
<reference evidence="2 3" key="1">
    <citation type="journal article" date="2015" name="Nature">
        <title>rRNA introns, odd ribosomes, and small enigmatic genomes across a large radiation of phyla.</title>
        <authorList>
            <person name="Brown C.T."/>
            <person name="Hug L.A."/>
            <person name="Thomas B.C."/>
            <person name="Sharon I."/>
            <person name="Castelle C.J."/>
            <person name="Singh A."/>
            <person name="Wilkins M.J."/>
            <person name="Williams K.H."/>
            <person name="Banfield J.F."/>
        </authorList>
    </citation>
    <scope>NUCLEOTIDE SEQUENCE [LARGE SCALE GENOMIC DNA]</scope>
</reference>